<proteinExistence type="predicted"/>
<evidence type="ECO:0000313" key="1">
    <source>
        <dbReference type="EMBL" id="PJN70755.1"/>
    </source>
</evidence>
<evidence type="ECO:0008006" key="3">
    <source>
        <dbReference type="Google" id="ProtNLM"/>
    </source>
</evidence>
<accession>A0AAP8GZG9</accession>
<comment type="caution">
    <text evidence="1">The sequence shown here is derived from an EMBL/GenBank/DDBJ whole genome shotgun (WGS) entry which is preliminary data.</text>
</comment>
<protein>
    <recommendedName>
        <fullName evidence="3">Cytoplasmic protein</fullName>
    </recommendedName>
</protein>
<reference evidence="1 2" key="1">
    <citation type="submission" date="2016-10" db="EMBL/GenBank/DDBJ databases">
        <title>Genome Sequence of Bacillus weihenstephanensis GM6LP.</title>
        <authorList>
            <person name="Poehlein A."/>
            <person name="Wemheuer F."/>
            <person name="Hollensteiner J."/>
            <person name="Wemheuer B."/>
        </authorList>
    </citation>
    <scope>NUCLEOTIDE SEQUENCE [LARGE SCALE GENOMIC DNA]</scope>
    <source>
        <strain evidence="1 2">GM6LP</strain>
    </source>
</reference>
<name>A0AAP8GZG9_BACMY</name>
<dbReference type="RefSeq" id="WP_016128160.1">
    <property type="nucleotide sequence ID" value="NZ_CP031072.1"/>
</dbReference>
<evidence type="ECO:0000313" key="2">
    <source>
        <dbReference type="Proteomes" id="UP000236165"/>
    </source>
</evidence>
<dbReference type="EMBL" id="MKZQ01000025">
    <property type="protein sequence ID" value="PJN70755.1"/>
    <property type="molecule type" value="Genomic_DNA"/>
</dbReference>
<gene>
    <name evidence="1" type="ORF">BACWE_24100</name>
</gene>
<dbReference type="Proteomes" id="UP000236165">
    <property type="component" value="Unassembled WGS sequence"/>
</dbReference>
<dbReference type="AlphaFoldDB" id="A0AAP8GZG9"/>
<organism evidence="1 2">
    <name type="scientific">Bacillus mycoides</name>
    <dbReference type="NCBI Taxonomy" id="1405"/>
    <lineage>
        <taxon>Bacteria</taxon>
        <taxon>Bacillati</taxon>
        <taxon>Bacillota</taxon>
        <taxon>Bacilli</taxon>
        <taxon>Bacillales</taxon>
        <taxon>Bacillaceae</taxon>
        <taxon>Bacillus</taxon>
        <taxon>Bacillus cereus group</taxon>
    </lineage>
</organism>
<sequence>MEKYFEEAHRFCSHNRNLLEKDIICGCFHCLKVFSPKEITDWWEKEEDTAECPHCGIDSIIGESSGFPITKKFLVEMNKRYF</sequence>